<gene>
    <name evidence="2" type="ORF">VHUM_02225</name>
</gene>
<dbReference type="AlphaFoldDB" id="A0A7D8Z466"/>
<evidence type="ECO:0000256" key="1">
    <source>
        <dbReference type="SAM" id="MobiDB-lite"/>
    </source>
</evidence>
<dbReference type="EMBL" id="QKWK01000005">
    <property type="protein sequence ID" value="TXT10720.1"/>
    <property type="molecule type" value="Genomic_DNA"/>
</dbReference>
<reference evidence="2 3" key="1">
    <citation type="journal article" date="2019" name="PLoS Genet.">
        <title>Convergent evolution of linked mating-type loci in basidiomycete fungi.</title>
        <authorList>
            <person name="Sun S."/>
            <person name="Coelho M.A."/>
            <person name="Heitman J."/>
            <person name="Nowrousian M."/>
        </authorList>
    </citation>
    <scope>NUCLEOTIDE SEQUENCE [LARGE SCALE GENOMIC DNA]</scope>
    <source>
        <strain evidence="2 3">CBS 4282</strain>
    </source>
</reference>
<name>A0A7D8Z466_VANHU</name>
<organism evidence="2 3">
    <name type="scientific">Vanrija humicola</name>
    <name type="common">Yeast</name>
    <name type="synonym">Cryptococcus humicola</name>
    <dbReference type="NCBI Taxonomy" id="5417"/>
    <lineage>
        <taxon>Eukaryota</taxon>
        <taxon>Fungi</taxon>
        <taxon>Dikarya</taxon>
        <taxon>Basidiomycota</taxon>
        <taxon>Agaricomycotina</taxon>
        <taxon>Tremellomycetes</taxon>
        <taxon>Trichosporonales</taxon>
        <taxon>Trichosporonaceae</taxon>
        <taxon>Vanrija</taxon>
    </lineage>
</organism>
<comment type="caution">
    <text evidence="2">The sequence shown here is derived from an EMBL/GenBank/DDBJ whole genome shotgun (WGS) entry which is preliminary data.</text>
</comment>
<evidence type="ECO:0000313" key="3">
    <source>
        <dbReference type="Proteomes" id="UP000473826"/>
    </source>
</evidence>
<sequence length="184" mass="20076">MPRQPRPPRFLPQVLEQPARPAARFVRDHLVVACRRRPGDRRARGAAQHLPADDDQGRVCRGSPGVVGSLGQESWHRRAQAQYLGALDGHLDDSGAPQAHQGYSRRLPPFPDTRLDLELLQWLEALAHLPQAVPHCNSVLGPSRAIPPNIRTSSGADSGARVIVRDAQARPAPSPFGDGDHPHT</sequence>
<proteinExistence type="predicted"/>
<protein>
    <submittedName>
        <fullName evidence="2">Uncharacterized protein</fullName>
    </submittedName>
</protein>
<feature type="region of interest" description="Disordered" evidence="1">
    <location>
        <begin position="38"/>
        <end position="57"/>
    </location>
</feature>
<dbReference type="Proteomes" id="UP000473826">
    <property type="component" value="Unassembled WGS sequence"/>
</dbReference>
<accession>A0A7D8Z466</accession>
<keyword evidence="3" id="KW-1185">Reference proteome</keyword>
<evidence type="ECO:0000313" key="2">
    <source>
        <dbReference type="EMBL" id="TXT10720.1"/>
    </source>
</evidence>